<keyword evidence="3" id="KW-1185">Reference proteome</keyword>
<dbReference type="Gene3D" id="3.40.50.12500">
    <property type="match status" value="1"/>
</dbReference>
<evidence type="ECO:0008006" key="4">
    <source>
        <dbReference type="Google" id="ProtNLM"/>
    </source>
</evidence>
<dbReference type="InterPro" id="IPR015942">
    <property type="entry name" value="Asp/Glu/hydantoin_racemase"/>
</dbReference>
<gene>
    <name evidence="2" type="ORF">J2125_004527</name>
</gene>
<organism evidence="2 3">
    <name type="scientific">Winslowiella toletana</name>
    <dbReference type="NCBI Taxonomy" id="92490"/>
    <lineage>
        <taxon>Bacteria</taxon>
        <taxon>Pseudomonadati</taxon>
        <taxon>Pseudomonadota</taxon>
        <taxon>Gammaproteobacteria</taxon>
        <taxon>Enterobacterales</taxon>
        <taxon>Erwiniaceae</taxon>
        <taxon>Winslowiella</taxon>
    </lineage>
</organism>
<dbReference type="Proteomes" id="UP001195624">
    <property type="component" value="Unassembled WGS sequence"/>
</dbReference>
<accession>A0ABS4PFC4</accession>
<sequence>MKIACLHAAESNIALFQQSLQQLAAPGVTLAHQVEAQLLADAEQAAAMTPEIIGMTQRVIAELCQQADAVIISCTTLGGAAAESHRFSKPVLRLDATLVDQAFSGSHHILVLCTAPTTLAPTRALFLQRQSASRQVTVACVPDAWAQFKAGNLAAYHRCIAGHASDYLAQHRDCDCLVLAQSSMSDAVGYINTRVKILTGPTASLQAAIALNSSGQQG</sequence>
<comment type="similarity">
    <text evidence="1">Belongs to the HyuE racemase family.</text>
</comment>
<dbReference type="Pfam" id="PF01177">
    <property type="entry name" value="Asp_Glu_race"/>
    <property type="match status" value="1"/>
</dbReference>
<evidence type="ECO:0000313" key="3">
    <source>
        <dbReference type="Proteomes" id="UP001195624"/>
    </source>
</evidence>
<name>A0ABS4PFC4_9GAMM</name>
<protein>
    <recommendedName>
        <fullName evidence="4">Asp/Glu racemase</fullName>
    </recommendedName>
</protein>
<reference evidence="3" key="1">
    <citation type="submission" date="2023-07" db="EMBL/GenBank/DDBJ databases">
        <title>Genome mining of underrepresented organisms for secondary metabolites.</title>
        <authorList>
            <person name="D'Agostino P.M."/>
        </authorList>
    </citation>
    <scope>NUCLEOTIDE SEQUENCE [LARGE SCALE GENOMIC DNA]</scope>
    <source>
        <strain evidence="3">WS4403</strain>
    </source>
</reference>
<proteinExistence type="inferred from homology"/>
<dbReference type="RefSeq" id="WP_017802281.1">
    <property type="nucleotide sequence ID" value="NZ_JAGGMQ010000001.1"/>
</dbReference>
<evidence type="ECO:0000313" key="2">
    <source>
        <dbReference type="EMBL" id="MBP2171335.1"/>
    </source>
</evidence>
<dbReference type="InterPro" id="IPR053714">
    <property type="entry name" value="Iso_Racemase_Enz_sf"/>
</dbReference>
<evidence type="ECO:0000256" key="1">
    <source>
        <dbReference type="ARBA" id="ARBA00038414"/>
    </source>
</evidence>
<dbReference type="EMBL" id="JAGGMQ010000001">
    <property type="protein sequence ID" value="MBP2171335.1"/>
    <property type="molecule type" value="Genomic_DNA"/>
</dbReference>
<comment type="caution">
    <text evidence="2">The sequence shown here is derived from an EMBL/GenBank/DDBJ whole genome shotgun (WGS) entry which is preliminary data.</text>
</comment>